<sequence>MADATVMLDYGHSEDTHLDYLEEKCPPTLPELLEIMTIQRPGESGQDTDPGDDIAVARGMKAEQLNLYEGHPKCSCCINWVEEFPDDIQEKIEAAKGTEQFAILLRNRKCHKKGATRALELDSILVNSPLIKKILDEKVFRDYRGVTATLEKLEFSSPFAPFLHRWAAFQDAYYQEENEEAKSHLKLLYDAISKDIKDVLDSLKDMLSKDVITYDLLWTIFKPGDIIHVPKHESLYLLKSASYGQGSFNLQLEYVSWNGESFGYDERTLQIDSMEGTVPIQDLPMFPFQFANDPDSIKTTCKLRGQRFVELRGVHAKVLKRSGASEVEALGTKSIKPPRSRERVMIDAQTYYEHCVFEYKPSLRPLDRDSDDPRPVWDLTDDELLLCSRIVRGFSFKSKQWMAFAIDWIEDITWNDGIFENLVLPYDQKDLLLGFVQCHHGMEEDFDDFVEGKGRSLIFLLSGAPGVGKTLTAEGVAEKLHSPLYSISAGELGVDVDTVERKLQVALDVAKRWEAVLLLDEADIFLEQRTIHDLQRNRLVSVFLRQLEYYEGCLFLTTNRYQEIDRAFQSRIDMHLEYPDLDESSRLAIWKNFFAISKRKVEISETELQDLSKARMNGRQIKSVVKQAQLLAARSKSDTLYMEHVQRILRITKLDT</sequence>
<protein>
    <recommendedName>
        <fullName evidence="1">AAA+ ATPase domain-containing protein</fullName>
    </recommendedName>
</protein>
<dbReference type="OrthoDB" id="10042665at2759"/>
<proteinExistence type="predicted"/>
<reference evidence="2" key="1">
    <citation type="submission" date="2023-01" db="EMBL/GenBank/DDBJ databases">
        <authorList>
            <person name="Van Ghelder C."/>
            <person name="Rancurel C."/>
        </authorList>
    </citation>
    <scope>NUCLEOTIDE SEQUENCE</scope>
    <source>
        <strain evidence="2">CNCM I-4278</strain>
    </source>
</reference>
<dbReference type="GO" id="GO:0016887">
    <property type="term" value="F:ATP hydrolysis activity"/>
    <property type="evidence" value="ECO:0007669"/>
    <property type="project" value="InterPro"/>
</dbReference>
<evidence type="ECO:0000259" key="1">
    <source>
        <dbReference type="SMART" id="SM00382"/>
    </source>
</evidence>
<gene>
    <name evidence="2" type="ORF">PDIGIT_LOCUS5910</name>
</gene>
<dbReference type="SUPFAM" id="SSF52540">
    <property type="entry name" value="P-loop containing nucleoside triphosphate hydrolases"/>
    <property type="match status" value="1"/>
</dbReference>
<name>A0A9W4UD95_9PLEO</name>
<evidence type="ECO:0000313" key="2">
    <source>
        <dbReference type="EMBL" id="CAI6332877.1"/>
    </source>
</evidence>
<keyword evidence="3" id="KW-1185">Reference proteome</keyword>
<dbReference type="Pfam" id="PF22942">
    <property type="entry name" value="DUF7025"/>
    <property type="match status" value="1"/>
</dbReference>
<dbReference type="Gene3D" id="3.40.50.300">
    <property type="entry name" value="P-loop containing nucleotide triphosphate hydrolases"/>
    <property type="match status" value="1"/>
</dbReference>
<evidence type="ECO:0000313" key="3">
    <source>
        <dbReference type="Proteomes" id="UP001152607"/>
    </source>
</evidence>
<dbReference type="Pfam" id="PF00004">
    <property type="entry name" value="AAA"/>
    <property type="match status" value="1"/>
</dbReference>
<dbReference type="EMBL" id="CAOQHR010000003">
    <property type="protein sequence ID" value="CAI6332877.1"/>
    <property type="molecule type" value="Genomic_DNA"/>
</dbReference>
<dbReference type="InterPro" id="IPR003959">
    <property type="entry name" value="ATPase_AAA_core"/>
</dbReference>
<dbReference type="GO" id="GO:0005524">
    <property type="term" value="F:ATP binding"/>
    <property type="evidence" value="ECO:0007669"/>
    <property type="project" value="InterPro"/>
</dbReference>
<accession>A0A9W4UD95</accession>
<comment type="caution">
    <text evidence="2">The sequence shown here is derived from an EMBL/GenBank/DDBJ whole genome shotgun (WGS) entry which is preliminary data.</text>
</comment>
<organism evidence="2 3">
    <name type="scientific">Periconia digitata</name>
    <dbReference type="NCBI Taxonomy" id="1303443"/>
    <lineage>
        <taxon>Eukaryota</taxon>
        <taxon>Fungi</taxon>
        <taxon>Dikarya</taxon>
        <taxon>Ascomycota</taxon>
        <taxon>Pezizomycotina</taxon>
        <taxon>Dothideomycetes</taxon>
        <taxon>Pleosporomycetidae</taxon>
        <taxon>Pleosporales</taxon>
        <taxon>Massarineae</taxon>
        <taxon>Periconiaceae</taxon>
        <taxon>Periconia</taxon>
    </lineage>
</organism>
<feature type="domain" description="AAA+ ATPase" evidence="1">
    <location>
        <begin position="455"/>
        <end position="582"/>
    </location>
</feature>
<dbReference type="PANTHER" id="PTHR46411">
    <property type="entry name" value="FAMILY ATPASE, PUTATIVE-RELATED"/>
    <property type="match status" value="1"/>
</dbReference>
<dbReference type="CDD" id="cd19481">
    <property type="entry name" value="RecA-like_protease"/>
    <property type="match status" value="1"/>
</dbReference>
<dbReference type="InterPro" id="IPR054289">
    <property type="entry name" value="DUF7025"/>
</dbReference>
<dbReference type="PANTHER" id="PTHR46411:SF3">
    <property type="entry name" value="AAA+ ATPASE DOMAIN-CONTAINING PROTEIN"/>
    <property type="match status" value="1"/>
</dbReference>
<dbReference type="Proteomes" id="UP001152607">
    <property type="component" value="Unassembled WGS sequence"/>
</dbReference>
<dbReference type="SMART" id="SM00382">
    <property type="entry name" value="AAA"/>
    <property type="match status" value="1"/>
</dbReference>
<dbReference type="InterPro" id="IPR027417">
    <property type="entry name" value="P-loop_NTPase"/>
</dbReference>
<dbReference type="AlphaFoldDB" id="A0A9W4UD95"/>
<dbReference type="InterPro" id="IPR003593">
    <property type="entry name" value="AAA+_ATPase"/>
</dbReference>